<protein>
    <submittedName>
        <fullName evidence="1">Uncharacterized protein</fullName>
    </submittedName>
</protein>
<sequence length="39" mass="4447">MRQSNIFMFVVCFCLVVLFCISTACWPCCSCSTTYRGIL</sequence>
<reference evidence="1" key="1">
    <citation type="submission" date="2014-09" db="EMBL/GenBank/DDBJ databases">
        <authorList>
            <person name="Magalhaes I.L.F."/>
            <person name="Oliveira U."/>
            <person name="Santos F.R."/>
            <person name="Vidigal T.H.D.A."/>
            <person name="Brescovit A.D."/>
            <person name="Santos A.J."/>
        </authorList>
    </citation>
    <scope>NUCLEOTIDE SEQUENCE</scope>
    <source>
        <tissue evidence="1">Shoot tissue taken approximately 20 cm above the soil surface</tissue>
    </source>
</reference>
<accession>A0A0A9AW45</accession>
<dbReference type="EMBL" id="GBRH01246568">
    <property type="protein sequence ID" value="JAD51327.1"/>
    <property type="molecule type" value="Transcribed_RNA"/>
</dbReference>
<name>A0A0A9AW45_ARUDO</name>
<organism evidence="1">
    <name type="scientific">Arundo donax</name>
    <name type="common">Giant reed</name>
    <name type="synonym">Donax arundinaceus</name>
    <dbReference type="NCBI Taxonomy" id="35708"/>
    <lineage>
        <taxon>Eukaryota</taxon>
        <taxon>Viridiplantae</taxon>
        <taxon>Streptophyta</taxon>
        <taxon>Embryophyta</taxon>
        <taxon>Tracheophyta</taxon>
        <taxon>Spermatophyta</taxon>
        <taxon>Magnoliopsida</taxon>
        <taxon>Liliopsida</taxon>
        <taxon>Poales</taxon>
        <taxon>Poaceae</taxon>
        <taxon>PACMAD clade</taxon>
        <taxon>Arundinoideae</taxon>
        <taxon>Arundineae</taxon>
        <taxon>Arundo</taxon>
    </lineage>
</organism>
<proteinExistence type="predicted"/>
<evidence type="ECO:0000313" key="1">
    <source>
        <dbReference type="EMBL" id="JAD51327.1"/>
    </source>
</evidence>
<reference evidence="1" key="2">
    <citation type="journal article" date="2015" name="Data Brief">
        <title>Shoot transcriptome of the giant reed, Arundo donax.</title>
        <authorList>
            <person name="Barrero R.A."/>
            <person name="Guerrero F.D."/>
            <person name="Moolhuijzen P."/>
            <person name="Goolsby J.A."/>
            <person name="Tidwell J."/>
            <person name="Bellgard S.E."/>
            <person name="Bellgard M.I."/>
        </authorList>
    </citation>
    <scope>NUCLEOTIDE SEQUENCE</scope>
    <source>
        <tissue evidence="1">Shoot tissue taken approximately 20 cm above the soil surface</tissue>
    </source>
</reference>
<dbReference type="AlphaFoldDB" id="A0A0A9AW45"/>
<dbReference type="PROSITE" id="PS51257">
    <property type="entry name" value="PROKAR_LIPOPROTEIN"/>
    <property type="match status" value="1"/>
</dbReference>